<dbReference type="EMBL" id="LODU01000012">
    <property type="protein sequence ID" value="POH34240.1"/>
    <property type="molecule type" value="Genomic_DNA"/>
</dbReference>
<dbReference type="AlphaFoldDB" id="A0A2S3YRH2"/>
<evidence type="ECO:0000313" key="2">
    <source>
        <dbReference type="EMBL" id="POH34240.1"/>
    </source>
</evidence>
<reference evidence="2 3" key="1">
    <citation type="journal article" date="2014" name="Syst. Appl. Microbiol.">
        <title>Microsymbionts of Phaseolus vulgaris in acid and alkaline soils of Mexico.</title>
        <authorList>
            <person name="Verastegui-Valdes M.M."/>
            <person name="Zhang Y.J."/>
            <person name="Rivera-Orduna F.N."/>
            <person name="Cheng H.P."/>
            <person name="Sui X.H."/>
            <person name="Wang E.T."/>
        </authorList>
    </citation>
    <scope>NUCLEOTIDE SEQUENCE [LARGE SCALE GENOMIC DNA]</scope>
    <source>
        <strain evidence="2 3">FG01</strain>
    </source>
</reference>
<evidence type="ECO:0000256" key="1">
    <source>
        <dbReference type="SAM" id="MobiDB-lite"/>
    </source>
</evidence>
<gene>
    <name evidence="2" type="ORF">ATY31_07160</name>
</gene>
<name>A0A2S3YRH2_9HYPH</name>
<dbReference type="Proteomes" id="UP000237511">
    <property type="component" value="Unassembled WGS sequence"/>
</dbReference>
<evidence type="ECO:0000313" key="3">
    <source>
        <dbReference type="Proteomes" id="UP000237511"/>
    </source>
</evidence>
<comment type="caution">
    <text evidence="2">The sequence shown here is derived from an EMBL/GenBank/DDBJ whole genome shotgun (WGS) entry which is preliminary data.</text>
</comment>
<accession>A0A2S3YRH2</accession>
<feature type="region of interest" description="Disordered" evidence="1">
    <location>
        <begin position="1"/>
        <end position="35"/>
    </location>
</feature>
<proteinExistence type="predicted"/>
<protein>
    <submittedName>
        <fullName evidence="2">Uncharacterized protein</fullName>
    </submittedName>
</protein>
<organism evidence="2 3">
    <name type="scientific">Sinorhizobium americanum</name>
    <dbReference type="NCBI Taxonomy" id="194963"/>
    <lineage>
        <taxon>Bacteria</taxon>
        <taxon>Pseudomonadati</taxon>
        <taxon>Pseudomonadota</taxon>
        <taxon>Alphaproteobacteria</taxon>
        <taxon>Hyphomicrobiales</taxon>
        <taxon>Rhizobiaceae</taxon>
        <taxon>Sinorhizobium/Ensifer group</taxon>
        <taxon>Sinorhizobium</taxon>
    </lineage>
</organism>
<sequence length="69" mass="7489">MVIAETDAAAERASLAPGSGDCSGDNVGQFKNPRSTNSERIAIELRHETLDTIERMLFLRAADQKIGRS</sequence>